<evidence type="ECO:0000313" key="2">
    <source>
        <dbReference type="Proteomes" id="UP000179157"/>
    </source>
</evidence>
<dbReference type="EMBL" id="MFGX01000043">
    <property type="protein sequence ID" value="OGF56043.1"/>
    <property type="molecule type" value="Genomic_DNA"/>
</dbReference>
<dbReference type="AlphaFoldDB" id="A0A1F5UY01"/>
<accession>A0A1F5UY01</accession>
<gene>
    <name evidence="1" type="ORF">A2Z21_01685</name>
</gene>
<proteinExistence type="predicted"/>
<name>A0A1F5UY01_FRAXR</name>
<protein>
    <submittedName>
        <fullName evidence="1">Uncharacterized protein</fullName>
    </submittedName>
</protein>
<dbReference type="Proteomes" id="UP000179157">
    <property type="component" value="Unassembled WGS sequence"/>
</dbReference>
<comment type="caution">
    <text evidence="1">The sequence shown here is derived from an EMBL/GenBank/DDBJ whole genome shotgun (WGS) entry which is preliminary data.</text>
</comment>
<organism evidence="1 2">
    <name type="scientific">Fraserbacteria sp. (strain RBG_16_55_9)</name>
    <dbReference type="NCBI Taxonomy" id="1817864"/>
    <lineage>
        <taxon>Bacteria</taxon>
        <taxon>Candidatus Fraseribacteriota</taxon>
    </lineage>
</organism>
<sequence length="94" mass="10860">MDPIPFSDQLWHAQGKQGRANGLGQNLRWVPVAVVKERTLKPPFAFGPTQKDPENRQCFTICNMRDNLADRDGIRPRPHVDVFLLYPLQCVRYI</sequence>
<evidence type="ECO:0000313" key="1">
    <source>
        <dbReference type="EMBL" id="OGF56043.1"/>
    </source>
</evidence>
<reference evidence="1 2" key="1">
    <citation type="journal article" date="2016" name="Nat. Commun.">
        <title>Thousands of microbial genomes shed light on interconnected biogeochemical processes in an aquifer system.</title>
        <authorList>
            <person name="Anantharaman K."/>
            <person name="Brown C.T."/>
            <person name="Hug L.A."/>
            <person name="Sharon I."/>
            <person name="Castelle C.J."/>
            <person name="Probst A.J."/>
            <person name="Thomas B.C."/>
            <person name="Singh A."/>
            <person name="Wilkins M.J."/>
            <person name="Karaoz U."/>
            <person name="Brodie E.L."/>
            <person name="Williams K.H."/>
            <person name="Hubbard S.S."/>
            <person name="Banfield J.F."/>
        </authorList>
    </citation>
    <scope>NUCLEOTIDE SEQUENCE [LARGE SCALE GENOMIC DNA]</scope>
    <source>
        <strain evidence="2">RBG_16_55_9</strain>
    </source>
</reference>